<feature type="domain" description="RNase H type-1" evidence="1">
    <location>
        <begin position="139"/>
        <end position="248"/>
    </location>
</feature>
<evidence type="ECO:0000313" key="2">
    <source>
        <dbReference type="EMBL" id="KAK0431227.1"/>
    </source>
</evidence>
<dbReference type="AlphaFoldDB" id="A0AA39IVH1"/>
<evidence type="ECO:0000259" key="1">
    <source>
        <dbReference type="PROSITE" id="PS50879"/>
    </source>
</evidence>
<dbReference type="InterPro" id="IPR002156">
    <property type="entry name" value="RNaseH_domain"/>
</dbReference>
<keyword evidence="3" id="KW-1185">Reference proteome</keyword>
<evidence type="ECO:0000313" key="3">
    <source>
        <dbReference type="Proteomes" id="UP001175226"/>
    </source>
</evidence>
<sequence>CLMENHSVETAGDAQDITARLTEDNHERTTNCYCMACDYDREVLHCDALNLCAVVAKKLLNRLTAKWDSRQEPANDRLRMMEEDRANNRTVWEENERVIFDPTIDDTNDLSDTFQIFTGKGHTCPVPARRITRPDTVEEEEEDIAYTDGSAESSGTTAVRAGAGVWYAKDNERNLAIQLKGLKQTNNAGESQAVLERIINADKRALLLTLSDSKYVIGGLCIHLRAWEDRGWIGIPNKEVLQAIVARM</sequence>
<accession>A0AA39IVH1</accession>
<dbReference type="PROSITE" id="PS50879">
    <property type="entry name" value="RNASE_H_1"/>
    <property type="match status" value="1"/>
</dbReference>
<dbReference type="GO" id="GO:0004523">
    <property type="term" value="F:RNA-DNA hybrid ribonuclease activity"/>
    <property type="evidence" value="ECO:0007669"/>
    <property type="project" value="InterPro"/>
</dbReference>
<protein>
    <recommendedName>
        <fullName evidence="1">RNase H type-1 domain-containing protein</fullName>
    </recommendedName>
</protein>
<dbReference type="Gene3D" id="3.30.420.10">
    <property type="entry name" value="Ribonuclease H-like superfamily/Ribonuclease H"/>
    <property type="match status" value="1"/>
</dbReference>
<dbReference type="SUPFAM" id="SSF53098">
    <property type="entry name" value="Ribonuclease H-like"/>
    <property type="match status" value="1"/>
</dbReference>
<dbReference type="GO" id="GO:0003676">
    <property type="term" value="F:nucleic acid binding"/>
    <property type="evidence" value="ECO:0007669"/>
    <property type="project" value="InterPro"/>
</dbReference>
<comment type="caution">
    <text evidence="2">The sequence shown here is derived from an EMBL/GenBank/DDBJ whole genome shotgun (WGS) entry which is preliminary data.</text>
</comment>
<dbReference type="InterPro" id="IPR036397">
    <property type="entry name" value="RNaseH_sf"/>
</dbReference>
<reference evidence="2" key="1">
    <citation type="submission" date="2023-06" db="EMBL/GenBank/DDBJ databases">
        <authorList>
            <consortium name="Lawrence Berkeley National Laboratory"/>
            <person name="Ahrendt S."/>
            <person name="Sahu N."/>
            <person name="Indic B."/>
            <person name="Wong-Bajracharya J."/>
            <person name="Merenyi Z."/>
            <person name="Ke H.-M."/>
            <person name="Monk M."/>
            <person name="Kocsube S."/>
            <person name="Drula E."/>
            <person name="Lipzen A."/>
            <person name="Balint B."/>
            <person name="Henrissat B."/>
            <person name="Andreopoulos B."/>
            <person name="Martin F.M."/>
            <person name="Harder C.B."/>
            <person name="Rigling D."/>
            <person name="Ford K.L."/>
            <person name="Foster G.D."/>
            <person name="Pangilinan J."/>
            <person name="Papanicolaou A."/>
            <person name="Barry K."/>
            <person name="LaButti K."/>
            <person name="Viragh M."/>
            <person name="Koriabine M."/>
            <person name="Yan M."/>
            <person name="Riley R."/>
            <person name="Champramary S."/>
            <person name="Plett K.L."/>
            <person name="Tsai I.J."/>
            <person name="Slot J."/>
            <person name="Sipos G."/>
            <person name="Plett J."/>
            <person name="Nagy L.G."/>
            <person name="Grigoriev I.V."/>
        </authorList>
    </citation>
    <scope>NUCLEOTIDE SEQUENCE</scope>
    <source>
        <strain evidence="2">FPL87.14</strain>
    </source>
</reference>
<feature type="non-terminal residue" evidence="2">
    <location>
        <position position="1"/>
    </location>
</feature>
<name>A0AA39IVH1_9AGAR</name>
<gene>
    <name evidence="2" type="ORF">EV421DRAFT_1720716</name>
</gene>
<proteinExistence type="predicted"/>
<dbReference type="Pfam" id="PF00075">
    <property type="entry name" value="RNase_H"/>
    <property type="match status" value="1"/>
</dbReference>
<dbReference type="Proteomes" id="UP001175226">
    <property type="component" value="Unassembled WGS sequence"/>
</dbReference>
<dbReference type="InterPro" id="IPR012337">
    <property type="entry name" value="RNaseH-like_sf"/>
</dbReference>
<dbReference type="EMBL" id="JAUEPT010000119">
    <property type="protein sequence ID" value="KAK0431227.1"/>
    <property type="molecule type" value="Genomic_DNA"/>
</dbReference>
<organism evidence="2 3">
    <name type="scientific">Armillaria borealis</name>
    <dbReference type="NCBI Taxonomy" id="47425"/>
    <lineage>
        <taxon>Eukaryota</taxon>
        <taxon>Fungi</taxon>
        <taxon>Dikarya</taxon>
        <taxon>Basidiomycota</taxon>
        <taxon>Agaricomycotina</taxon>
        <taxon>Agaricomycetes</taxon>
        <taxon>Agaricomycetidae</taxon>
        <taxon>Agaricales</taxon>
        <taxon>Marasmiineae</taxon>
        <taxon>Physalacriaceae</taxon>
        <taxon>Armillaria</taxon>
    </lineage>
</organism>